<accession>A0A8S8X9J4</accession>
<dbReference type="InterPro" id="IPR001466">
    <property type="entry name" value="Beta-lactam-related"/>
</dbReference>
<dbReference type="InterPro" id="IPR012338">
    <property type="entry name" value="Beta-lactam/transpept-like"/>
</dbReference>
<keyword evidence="4" id="KW-1185">Reference proteome</keyword>
<dbReference type="AlphaFoldDB" id="A0A8S8X9J4"/>
<dbReference type="PANTHER" id="PTHR43283:SF7">
    <property type="entry name" value="BETA-LACTAMASE-RELATED DOMAIN-CONTAINING PROTEIN"/>
    <property type="match status" value="1"/>
</dbReference>
<sequence>MQLTLGTALPRATPSSQGTDPGGISRFLDEVQANELELHSLMIVQNGAVIAEAALQPYRLDVPHMQHSSTKSWTATAVGVAIDDKLLRFDDRVVDFFPEHRPAKVSDNLAAMTVQDLLTMRTGHRTGISGGEWRGSAESWIRLFLAEPVDDVPGDHFIYSSATSYILSAIVTKVTGRTAYDLLRERMMDPLGMGPVSWDVSPEGYNTGGNGLVCTTEDMAKFGLLHAQGGVWNGARILWDAWVRDATRNQVREVWIGDLDGKRYTRPDGPIDASLRRPGYGFQWWMTADGGYYASGLFGQMCIIWPALNAVVVTTAGLQPRDRRLYQAIATHLVPALGGGRSGTDAALAARLRTLALPDKPQGETTSPRADARRSWRIEPNEDGVTDVELQFSANRCVFAMTDARGTHRIEVGLGTPVEGTTTMTGAKLHHAYQPDSMRVVAQGAWETPDRFVMRWRFIETAFCDTVVCSFAGDELRLDRSVNTNSSATTRPTLVGR</sequence>
<proteinExistence type="predicted"/>
<reference evidence="3" key="1">
    <citation type="submission" date="2021-02" db="EMBL/GenBank/DDBJ databases">
        <title>Genome sequence of Rhodospirillales sp. strain TMPK1 isolated from soil.</title>
        <authorList>
            <person name="Nakai R."/>
            <person name="Kusada H."/>
            <person name="Tamaki H."/>
        </authorList>
    </citation>
    <scope>NUCLEOTIDE SEQUENCE</scope>
    <source>
        <strain evidence="3">TMPK1</strain>
    </source>
</reference>
<dbReference type="SUPFAM" id="SSF56601">
    <property type="entry name" value="beta-lactamase/transpeptidase-like"/>
    <property type="match status" value="1"/>
</dbReference>
<dbReference type="Pfam" id="PF00144">
    <property type="entry name" value="Beta-lactamase"/>
    <property type="match status" value="1"/>
</dbReference>
<protein>
    <recommendedName>
        <fullName evidence="2">Beta-lactamase-related domain-containing protein</fullName>
    </recommendedName>
</protein>
<evidence type="ECO:0000313" key="4">
    <source>
        <dbReference type="Proteomes" id="UP000681075"/>
    </source>
</evidence>
<dbReference type="Gene3D" id="3.40.710.10">
    <property type="entry name" value="DD-peptidase/beta-lactamase superfamily"/>
    <property type="match status" value="1"/>
</dbReference>
<dbReference type="PANTHER" id="PTHR43283">
    <property type="entry name" value="BETA-LACTAMASE-RELATED"/>
    <property type="match status" value="1"/>
</dbReference>
<evidence type="ECO:0000259" key="2">
    <source>
        <dbReference type="Pfam" id="PF00144"/>
    </source>
</evidence>
<dbReference type="EMBL" id="BOPV01000001">
    <property type="protein sequence ID" value="GIL38239.1"/>
    <property type="molecule type" value="Genomic_DNA"/>
</dbReference>
<name>A0A8S8X9J4_9PROT</name>
<evidence type="ECO:0000256" key="1">
    <source>
        <dbReference type="SAM" id="MobiDB-lite"/>
    </source>
</evidence>
<dbReference type="RefSeq" id="WP_420241209.1">
    <property type="nucleotide sequence ID" value="NZ_BOPV01000001.1"/>
</dbReference>
<dbReference type="Proteomes" id="UP000681075">
    <property type="component" value="Unassembled WGS sequence"/>
</dbReference>
<dbReference type="InterPro" id="IPR050789">
    <property type="entry name" value="Diverse_Enzym_Activities"/>
</dbReference>
<evidence type="ECO:0000313" key="3">
    <source>
        <dbReference type="EMBL" id="GIL38239.1"/>
    </source>
</evidence>
<feature type="domain" description="Beta-lactamase-related" evidence="2">
    <location>
        <begin position="40"/>
        <end position="320"/>
    </location>
</feature>
<feature type="region of interest" description="Disordered" evidence="1">
    <location>
        <begin position="1"/>
        <end position="24"/>
    </location>
</feature>
<organism evidence="3 4">
    <name type="scientific">Roseiterribacter gracilis</name>
    <dbReference type="NCBI Taxonomy" id="2812848"/>
    <lineage>
        <taxon>Bacteria</taxon>
        <taxon>Pseudomonadati</taxon>
        <taxon>Pseudomonadota</taxon>
        <taxon>Alphaproteobacteria</taxon>
        <taxon>Rhodospirillales</taxon>
        <taxon>Roseiterribacteraceae</taxon>
        <taxon>Roseiterribacter</taxon>
    </lineage>
</organism>
<gene>
    <name evidence="3" type="ORF">TMPK1_04760</name>
</gene>
<comment type="caution">
    <text evidence="3">The sequence shown here is derived from an EMBL/GenBank/DDBJ whole genome shotgun (WGS) entry which is preliminary data.</text>
</comment>